<organism evidence="2 3">
    <name type="scientific">Podospora aff. communis PSN243</name>
    <dbReference type="NCBI Taxonomy" id="3040156"/>
    <lineage>
        <taxon>Eukaryota</taxon>
        <taxon>Fungi</taxon>
        <taxon>Dikarya</taxon>
        <taxon>Ascomycota</taxon>
        <taxon>Pezizomycotina</taxon>
        <taxon>Sordariomycetes</taxon>
        <taxon>Sordariomycetidae</taxon>
        <taxon>Sordariales</taxon>
        <taxon>Podosporaceae</taxon>
        <taxon>Podospora</taxon>
    </lineage>
</organism>
<feature type="region of interest" description="Disordered" evidence="1">
    <location>
        <begin position="128"/>
        <end position="151"/>
    </location>
</feature>
<feature type="region of interest" description="Disordered" evidence="1">
    <location>
        <begin position="1"/>
        <end position="23"/>
    </location>
</feature>
<keyword evidence="3" id="KW-1185">Reference proteome</keyword>
<reference evidence="2" key="2">
    <citation type="submission" date="2023-05" db="EMBL/GenBank/DDBJ databases">
        <authorList>
            <consortium name="Lawrence Berkeley National Laboratory"/>
            <person name="Steindorff A."/>
            <person name="Hensen N."/>
            <person name="Bonometti L."/>
            <person name="Westerberg I."/>
            <person name="Brannstrom I.O."/>
            <person name="Guillou S."/>
            <person name="Cros-Aarteil S."/>
            <person name="Calhoun S."/>
            <person name="Haridas S."/>
            <person name="Kuo A."/>
            <person name="Mondo S."/>
            <person name="Pangilinan J."/>
            <person name="Riley R."/>
            <person name="Labutti K."/>
            <person name="Andreopoulos B."/>
            <person name="Lipzen A."/>
            <person name="Chen C."/>
            <person name="Yanf M."/>
            <person name="Daum C."/>
            <person name="Ng V."/>
            <person name="Clum A."/>
            <person name="Ohm R."/>
            <person name="Martin F."/>
            <person name="Silar P."/>
            <person name="Natvig D."/>
            <person name="Lalanne C."/>
            <person name="Gautier V."/>
            <person name="Ament-Velasquez S.L."/>
            <person name="Kruys A."/>
            <person name="Hutchinson M.I."/>
            <person name="Powell A.J."/>
            <person name="Barry K."/>
            <person name="Miller A.N."/>
            <person name="Grigoriev I.V."/>
            <person name="Debuchy R."/>
            <person name="Gladieux P."/>
            <person name="Thoren M.H."/>
            <person name="Johannesson H."/>
        </authorList>
    </citation>
    <scope>NUCLEOTIDE SEQUENCE</scope>
    <source>
        <strain evidence="2">PSN243</strain>
    </source>
</reference>
<dbReference type="AlphaFoldDB" id="A0AAV9GNF4"/>
<protein>
    <submittedName>
        <fullName evidence="2">Uncharacterized protein</fullName>
    </submittedName>
</protein>
<dbReference type="EMBL" id="MU865935">
    <property type="protein sequence ID" value="KAK4449732.1"/>
    <property type="molecule type" value="Genomic_DNA"/>
</dbReference>
<dbReference type="Proteomes" id="UP001321760">
    <property type="component" value="Unassembled WGS sequence"/>
</dbReference>
<gene>
    <name evidence="2" type="ORF">QBC34DRAFT_82944</name>
</gene>
<evidence type="ECO:0000313" key="3">
    <source>
        <dbReference type="Proteomes" id="UP001321760"/>
    </source>
</evidence>
<feature type="compositionally biased region" description="Basic residues" evidence="1">
    <location>
        <begin position="1"/>
        <end position="12"/>
    </location>
</feature>
<evidence type="ECO:0000256" key="1">
    <source>
        <dbReference type="SAM" id="MobiDB-lite"/>
    </source>
</evidence>
<proteinExistence type="predicted"/>
<comment type="caution">
    <text evidence="2">The sequence shown here is derived from an EMBL/GenBank/DDBJ whole genome shotgun (WGS) entry which is preliminary data.</text>
</comment>
<name>A0AAV9GNF4_9PEZI</name>
<reference evidence="2" key="1">
    <citation type="journal article" date="2023" name="Mol. Phylogenet. Evol.">
        <title>Genome-scale phylogeny and comparative genomics of the fungal order Sordariales.</title>
        <authorList>
            <person name="Hensen N."/>
            <person name="Bonometti L."/>
            <person name="Westerberg I."/>
            <person name="Brannstrom I.O."/>
            <person name="Guillou S."/>
            <person name="Cros-Aarteil S."/>
            <person name="Calhoun S."/>
            <person name="Haridas S."/>
            <person name="Kuo A."/>
            <person name="Mondo S."/>
            <person name="Pangilinan J."/>
            <person name="Riley R."/>
            <person name="LaButti K."/>
            <person name="Andreopoulos B."/>
            <person name="Lipzen A."/>
            <person name="Chen C."/>
            <person name="Yan M."/>
            <person name="Daum C."/>
            <person name="Ng V."/>
            <person name="Clum A."/>
            <person name="Steindorff A."/>
            <person name="Ohm R.A."/>
            <person name="Martin F."/>
            <person name="Silar P."/>
            <person name="Natvig D.O."/>
            <person name="Lalanne C."/>
            <person name="Gautier V."/>
            <person name="Ament-Velasquez S.L."/>
            <person name="Kruys A."/>
            <person name="Hutchinson M.I."/>
            <person name="Powell A.J."/>
            <person name="Barry K."/>
            <person name="Miller A.N."/>
            <person name="Grigoriev I.V."/>
            <person name="Debuchy R."/>
            <person name="Gladieux P."/>
            <person name="Hiltunen Thoren M."/>
            <person name="Johannesson H."/>
        </authorList>
    </citation>
    <scope>NUCLEOTIDE SEQUENCE</scope>
    <source>
        <strain evidence="2">PSN243</strain>
    </source>
</reference>
<evidence type="ECO:0000313" key="2">
    <source>
        <dbReference type="EMBL" id="KAK4449732.1"/>
    </source>
</evidence>
<sequence>MPTRTKPRSPRWKRPEPAAPPEQNIPGYIVRMRLVNGYWTYRPETVAGLNLVGKAQKWCRAPPPLPPAPHRKIDLKKDAWVWSGVSWCESKKGRRSRFYQWTSCERAKGPTVEGDGCRIEDYWTKIPQSGDNVEEGQKEKGAVRSRGVTPEREVPPVVRVRDDPVQSGRELAAAGDLLLPSDASRGRVCHGGDRGVSVISREEKEMQDLRRAIAASKEDVSLSEIVHDEPNYSIRVMPLRRKKKGAAEGTKGEVSDEFEVVDDSVQSVLVVEDGEHGSRDEIMQELEAQGWVPVDGWTEGEVEDELASIAESWIMANDDEAYLGRRELE</sequence>
<accession>A0AAV9GNF4</accession>